<keyword evidence="2" id="KW-1185">Reference proteome</keyword>
<name>A0A5J9TJ08_9POAL</name>
<evidence type="ECO:0000313" key="2">
    <source>
        <dbReference type="Proteomes" id="UP000324897"/>
    </source>
</evidence>
<dbReference type="Gramene" id="TVU11350">
    <property type="protein sequence ID" value="TVU11350"/>
    <property type="gene ID" value="EJB05_44932"/>
</dbReference>
<evidence type="ECO:0000313" key="1">
    <source>
        <dbReference type="EMBL" id="TVU11350.1"/>
    </source>
</evidence>
<comment type="caution">
    <text evidence="1">The sequence shown here is derived from an EMBL/GenBank/DDBJ whole genome shotgun (WGS) entry which is preliminary data.</text>
</comment>
<protein>
    <submittedName>
        <fullName evidence="1">Uncharacterized protein</fullName>
    </submittedName>
</protein>
<dbReference type="AlphaFoldDB" id="A0A5J9TJ08"/>
<dbReference type="EMBL" id="RWGY01000039">
    <property type="protein sequence ID" value="TVU11350.1"/>
    <property type="molecule type" value="Genomic_DNA"/>
</dbReference>
<gene>
    <name evidence="1" type="ORF">EJB05_44932</name>
</gene>
<sequence length="111" mass="12727">MHPAKIAVRVLKFINTHASIMVHRSINYGLEGKHQLLTQQIGRWSFFHPLVKQQLLFISWGFFQPFSEAGDEHAFVETRRRRLAALGPGPRRRGGAVVTAPHLRGRDVYRS</sequence>
<dbReference type="Proteomes" id="UP000324897">
    <property type="component" value="Chromosome 3"/>
</dbReference>
<proteinExistence type="predicted"/>
<reference evidence="1 2" key="1">
    <citation type="journal article" date="2019" name="Sci. Rep.">
        <title>A high-quality genome of Eragrostis curvula grass provides insights into Poaceae evolution and supports new strategies to enhance forage quality.</title>
        <authorList>
            <person name="Carballo J."/>
            <person name="Santos B.A.C.M."/>
            <person name="Zappacosta D."/>
            <person name="Garbus I."/>
            <person name="Selva J.P."/>
            <person name="Gallo C.A."/>
            <person name="Diaz A."/>
            <person name="Albertini E."/>
            <person name="Caccamo M."/>
            <person name="Echenique V."/>
        </authorList>
    </citation>
    <scope>NUCLEOTIDE SEQUENCE [LARGE SCALE GENOMIC DNA]</scope>
    <source>
        <strain evidence="2">cv. Victoria</strain>
        <tissue evidence="1">Leaf</tissue>
    </source>
</reference>
<accession>A0A5J9TJ08</accession>
<organism evidence="1 2">
    <name type="scientific">Eragrostis curvula</name>
    <name type="common">weeping love grass</name>
    <dbReference type="NCBI Taxonomy" id="38414"/>
    <lineage>
        <taxon>Eukaryota</taxon>
        <taxon>Viridiplantae</taxon>
        <taxon>Streptophyta</taxon>
        <taxon>Embryophyta</taxon>
        <taxon>Tracheophyta</taxon>
        <taxon>Spermatophyta</taxon>
        <taxon>Magnoliopsida</taxon>
        <taxon>Liliopsida</taxon>
        <taxon>Poales</taxon>
        <taxon>Poaceae</taxon>
        <taxon>PACMAD clade</taxon>
        <taxon>Chloridoideae</taxon>
        <taxon>Eragrostideae</taxon>
        <taxon>Eragrostidinae</taxon>
        <taxon>Eragrostis</taxon>
    </lineage>
</organism>